<dbReference type="Pfam" id="PF13847">
    <property type="entry name" value="Methyltransf_31"/>
    <property type="match status" value="1"/>
</dbReference>
<evidence type="ECO:0000256" key="3">
    <source>
        <dbReference type="ARBA" id="ARBA00023004"/>
    </source>
</evidence>
<dbReference type="GO" id="GO:0008168">
    <property type="term" value="F:methyltransferase activity"/>
    <property type="evidence" value="ECO:0007669"/>
    <property type="project" value="UniProtKB-KW"/>
</dbReference>
<keyword evidence="3" id="KW-0408">Iron</keyword>
<dbReference type="InterPro" id="IPR050377">
    <property type="entry name" value="Radical_SAM_PqqE_MftC-like"/>
</dbReference>
<evidence type="ECO:0000313" key="7">
    <source>
        <dbReference type="Proteomes" id="UP000469346"/>
    </source>
</evidence>
<protein>
    <submittedName>
        <fullName evidence="6">Methyltransferase domain-containing protein</fullName>
    </submittedName>
</protein>
<evidence type="ECO:0000256" key="2">
    <source>
        <dbReference type="ARBA" id="ARBA00022723"/>
    </source>
</evidence>
<sequence length="1090" mass="115109">MPQSAPRRWTRLVFDQTPVYVLGDGPDWFVPNPAADRMLQDLIESGDPDRAAWNTAQRGEAPLGAALVRAHALLGQLRDDLAVPYPGRAGARRLDGLREIWFHLTDRCNLSCRHCLFAASPAAGRGIDPGLLRRLVAEARGLGCRLFYFTGGEPFVYPGFIEICGEILGADPEAHVVVLTNGLLAGERAAALARLPAGRLHLQVSVDGAPEHHEALRGRGTFSALEAALSRLTEAGLPVTLAMAVERSNAGDMPRVVEFAATRGISNVHYLWYFARGRGKARNFVPPEALFGHLEAAWAAGRKLGVRIDNVEILRSQVFAPPGSRFDLSNAGWESVAVGPDGHIYPTPALVGIPKLDAGTAAGGLEAAWRRSPVLEALRRASLADDPGLARNPLRFLVGGGDIDHSYVKGGSFVGHDPYLPLYERTVLRLITRAAAAQPPTVEAPAIRLRMGEILAGCRHDPSDVQLTHCNCVVALADETGHEPVRNFYGRAAEAPAEDIRNPVCYPEAEISHIPAAARVRSYGCGSPVMDADPRPGETVVDLGSGSGVECFIAARKVGPRGRVIGVDMTEAMLRLARGAEGAVAGALGYRNVEFREGFLEAVPVADAVADVVISNCVVNLSPDKRRTFAEIARILRPGGRLVFSDVVTDRPAPARLKNDEILRGECLAGAMVLGDLLGLLEALGFTAPVVRKRFFYREVGGFPFFSVTLEARRPADDAGTAEVFYAGPHPGLLLADGTVLRRGERRRIPGALAEAVTGADAGPFYVLDAAGGVANAAMVSTCGCGAGTPAEAASPAGGCCGAGAPAAATGGCCAPSPEPPGPAGAPGPVDEAGPTLATLRLGGVAVAGGEGASIRVAELRHNAGCMVCGAPLAYRPRSAEAACFYCGRTLATSAACERGHFVCDACHGTDAPEVVLGICRHTRETDMVRLLETVRRHPAVPVHGPEHHFIVPAVVTATYRNLGGELDEAAIGTAIARGREVPGGSCGFWGGCGAAIGVGIGFGVILESTPLTPAPRRDLQRVVADVLREIGEREAARCCQRESWIALRKAAELSRGLLPVPLRAEHRLACRQRRLNRECLGEDCPLWTP</sequence>
<dbReference type="PROSITE" id="PS51918">
    <property type="entry name" value="RADICAL_SAM"/>
    <property type="match status" value="1"/>
</dbReference>
<dbReference type="SUPFAM" id="SSF102114">
    <property type="entry name" value="Radical SAM enzymes"/>
    <property type="match status" value="1"/>
</dbReference>
<reference evidence="6 7" key="1">
    <citation type="submission" date="2020-02" db="EMBL/GenBank/DDBJ databases">
        <title>Comparative genomics of sulfur disproportionating microorganisms.</title>
        <authorList>
            <person name="Ward L.M."/>
            <person name="Bertran E."/>
            <person name="Johnston D.T."/>
        </authorList>
    </citation>
    <scope>NUCLEOTIDE SEQUENCE [LARGE SCALE GENOMIC DNA]</scope>
    <source>
        <strain evidence="6 7">DSM 100025</strain>
    </source>
</reference>
<keyword evidence="4" id="KW-0411">Iron-sulfur</keyword>
<gene>
    <name evidence="6" type="ORF">G3N55_08695</name>
</gene>
<dbReference type="InterPro" id="IPR013785">
    <property type="entry name" value="Aldolase_TIM"/>
</dbReference>
<proteinExistence type="predicted"/>
<dbReference type="SFLD" id="SFLDS00029">
    <property type="entry name" value="Radical_SAM"/>
    <property type="match status" value="1"/>
</dbReference>
<organism evidence="6 7">
    <name type="scientific">Dissulfurirhabdus thermomarina</name>
    <dbReference type="NCBI Taxonomy" id="1765737"/>
    <lineage>
        <taxon>Bacteria</taxon>
        <taxon>Deltaproteobacteria</taxon>
        <taxon>Dissulfurirhabdaceae</taxon>
        <taxon>Dissulfurirhabdus</taxon>
    </lineage>
</organism>
<dbReference type="Pfam" id="PF18978">
    <property type="entry name" value="DUF5714"/>
    <property type="match status" value="1"/>
</dbReference>
<dbReference type="Proteomes" id="UP000469346">
    <property type="component" value="Unassembled WGS sequence"/>
</dbReference>
<dbReference type="InterPro" id="IPR029063">
    <property type="entry name" value="SAM-dependent_MTases_sf"/>
</dbReference>
<dbReference type="Pfam" id="PF04055">
    <property type="entry name" value="Radical_SAM"/>
    <property type="match status" value="1"/>
</dbReference>
<dbReference type="InterPro" id="IPR043768">
    <property type="entry name" value="DUF5714"/>
</dbReference>
<dbReference type="PANTHER" id="PTHR11228:SF7">
    <property type="entry name" value="PQQA PEPTIDE CYCLASE"/>
    <property type="match status" value="1"/>
</dbReference>
<evidence type="ECO:0000256" key="4">
    <source>
        <dbReference type="ARBA" id="ARBA00023014"/>
    </source>
</evidence>
<evidence type="ECO:0000256" key="1">
    <source>
        <dbReference type="ARBA" id="ARBA00022691"/>
    </source>
</evidence>
<dbReference type="GO" id="GO:0051536">
    <property type="term" value="F:iron-sulfur cluster binding"/>
    <property type="evidence" value="ECO:0007669"/>
    <property type="project" value="UniProtKB-KW"/>
</dbReference>
<dbReference type="InterPro" id="IPR025714">
    <property type="entry name" value="Methyltranfer_dom"/>
</dbReference>
<dbReference type="AlphaFoldDB" id="A0A6N9TU09"/>
<dbReference type="SFLD" id="SFLDG01067">
    <property type="entry name" value="SPASM/twitch_domain_containing"/>
    <property type="match status" value="1"/>
</dbReference>
<feature type="domain" description="Radical SAM core" evidence="5">
    <location>
        <begin position="94"/>
        <end position="312"/>
    </location>
</feature>
<dbReference type="CDD" id="cd01335">
    <property type="entry name" value="Radical_SAM"/>
    <property type="match status" value="1"/>
</dbReference>
<evidence type="ECO:0000313" key="6">
    <source>
        <dbReference type="EMBL" id="NDY42917.1"/>
    </source>
</evidence>
<dbReference type="InterPro" id="IPR058240">
    <property type="entry name" value="rSAM_sf"/>
</dbReference>
<accession>A0A6N9TU09</accession>
<dbReference type="InterPro" id="IPR007197">
    <property type="entry name" value="rSAM"/>
</dbReference>
<keyword evidence="7" id="KW-1185">Reference proteome</keyword>
<keyword evidence="2" id="KW-0479">Metal-binding</keyword>
<keyword evidence="6" id="KW-0808">Transferase</keyword>
<name>A0A6N9TU09_DISTH</name>
<dbReference type="SUPFAM" id="SSF53335">
    <property type="entry name" value="S-adenosyl-L-methionine-dependent methyltransferases"/>
    <property type="match status" value="1"/>
</dbReference>
<evidence type="ECO:0000259" key="5">
    <source>
        <dbReference type="PROSITE" id="PS51918"/>
    </source>
</evidence>
<keyword evidence="6" id="KW-0489">Methyltransferase</keyword>
<dbReference type="Gene3D" id="3.20.20.70">
    <property type="entry name" value="Aldolase class I"/>
    <property type="match status" value="1"/>
</dbReference>
<dbReference type="EMBL" id="JAAGRR010000099">
    <property type="protein sequence ID" value="NDY42917.1"/>
    <property type="molecule type" value="Genomic_DNA"/>
</dbReference>
<keyword evidence="1" id="KW-0949">S-adenosyl-L-methionine</keyword>
<dbReference type="GO" id="GO:0032259">
    <property type="term" value="P:methylation"/>
    <property type="evidence" value="ECO:0007669"/>
    <property type="project" value="UniProtKB-KW"/>
</dbReference>
<dbReference type="GO" id="GO:0046872">
    <property type="term" value="F:metal ion binding"/>
    <property type="evidence" value="ECO:0007669"/>
    <property type="project" value="UniProtKB-KW"/>
</dbReference>
<dbReference type="PANTHER" id="PTHR11228">
    <property type="entry name" value="RADICAL SAM DOMAIN PROTEIN"/>
    <property type="match status" value="1"/>
</dbReference>
<comment type="caution">
    <text evidence="6">The sequence shown here is derived from an EMBL/GenBank/DDBJ whole genome shotgun (WGS) entry which is preliminary data.</text>
</comment>
<dbReference type="Gene3D" id="3.40.50.150">
    <property type="entry name" value="Vaccinia Virus protein VP39"/>
    <property type="match status" value="1"/>
</dbReference>
<dbReference type="CDD" id="cd02440">
    <property type="entry name" value="AdoMet_MTases"/>
    <property type="match status" value="1"/>
</dbReference>